<proteinExistence type="inferred from homology"/>
<gene>
    <name evidence="4" type="primary">sauT</name>
    <name evidence="4" type="ORF">AW09_002091</name>
</gene>
<dbReference type="PROSITE" id="PS00455">
    <property type="entry name" value="AMP_BINDING"/>
    <property type="match status" value="1"/>
</dbReference>
<evidence type="ECO:0000313" key="4">
    <source>
        <dbReference type="EMBL" id="KFB72723.1"/>
    </source>
</evidence>
<dbReference type="PANTHER" id="PTHR24096">
    <property type="entry name" value="LONG-CHAIN-FATTY-ACID--COA LIGASE"/>
    <property type="match status" value="1"/>
</dbReference>
<evidence type="ECO:0000313" key="5">
    <source>
        <dbReference type="Proteomes" id="UP000020077"/>
    </source>
</evidence>
<dbReference type="Pfam" id="PF00501">
    <property type="entry name" value="AMP-binding"/>
    <property type="match status" value="2"/>
</dbReference>
<comment type="similarity">
    <text evidence="1">Belongs to the ATP-dependent AMP-binding enzyme family.</text>
</comment>
<dbReference type="AlphaFoldDB" id="A0A080LVR7"/>
<dbReference type="SUPFAM" id="SSF56801">
    <property type="entry name" value="Acetyl-CoA synthetase-like"/>
    <property type="match status" value="1"/>
</dbReference>
<dbReference type="Gene3D" id="3.40.50.12780">
    <property type="entry name" value="N-terminal domain of ligase-like"/>
    <property type="match status" value="2"/>
</dbReference>
<dbReference type="Proteomes" id="UP000020077">
    <property type="component" value="Unassembled WGS sequence"/>
</dbReference>
<feature type="domain" description="AMP-dependent synthetase/ligase" evidence="3">
    <location>
        <begin position="209"/>
        <end position="275"/>
    </location>
</feature>
<sequence length="402" mass="43771">MFDLENRAGSREPAVICASTGRSWSYLDLHEEVMLRLRLIEVLPRALFFLFARNEANSLFWYLALLESQHVVALLNADLSVELRGGLVESYRPDYVVGVDPGSGYVGAAGNGLWSAENAAPEPLHPDLCVLLPTSGTTGSPKFVRLSRGNLTANSEAIARTLRIEPSDRAIAHLPMHYSYGLSVINSHLQAGASLMLSTASLLQAPFEFWIMYGATEATARMTILDAELLASKVGSVGKALPVGELRILDESGNTLPNGSPGQIEYRGANVMMGYALQRTDLQQGDELLGRLLTGDRGYLDVDGFLYVLGRAKRDAKVFGLRVNLDDIEAMVIDFGPAAAVEGKDRIVVFCEFDAPDQLEAAKTRLSARLGMSHHGFDFRSIEQLPTLANGKIDYPTLSRLA</sequence>
<dbReference type="InterPro" id="IPR000873">
    <property type="entry name" value="AMP-dep_synth/lig_dom"/>
</dbReference>
<evidence type="ECO:0000256" key="1">
    <source>
        <dbReference type="ARBA" id="ARBA00006432"/>
    </source>
</evidence>
<dbReference type="EMBL" id="JDVG02000345">
    <property type="protein sequence ID" value="KFB72723.1"/>
    <property type="molecule type" value="Genomic_DNA"/>
</dbReference>
<dbReference type="GO" id="GO:0016405">
    <property type="term" value="F:CoA-ligase activity"/>
    <property type="evidence" value="ECO:0007669"/>
    <property type="project" value="TreeGrafter"/>
</dbReference>
<comment type="caution">
    <text evidence="4">The sequence shown here is derived from an EMBL/GenBank/DDBJ whole genome shotgun (WGS) entry which is preliminary data.</text>
</comment>
<protein>
    <submittedName>
        <fullName evidence="4">Putative sulfoacetate--CoA ligase</fullName>
        <ecNumber evidence="4">6.2.1.-</ecNumber>
    </submittedName>
</protein>
<dbReference type="InterPro" id="IPR020845">
    <property type="entry name" value="AMP-binding_CS"/>
</dbReference>
<evidence type="ECO:0000259" key="3">
    <source>
        <dbReference type="Pfam" id="PF00501"/>
    </source>
</evidence>
<dbReference type="EC" id="6.2.1.-" evidence="4"/>
<accession>A0A080LVR7</accession>
<dbReference type="InterPro" id="IPR042099">
    <property type="entry name" value="ANL_N_sf"/>
</dbReference>
<keyword evidence="2 4" id="KW-0436">Ligase</keyword>
<organism evidence="4 5">
    <name type="scientific">Candidatus Accumulibacter phosphatis</name>
    <dbReference type="NCBI Taxonomy" id="327160"/>
    <lineage>
        <taxon>Bacteria</taxon>
        <taxon>Pseudomonadati</taxon>
        <taxon>Pseudomonadota</taxon>
        <taxon>Betaproteobacteria</taxon>
        <taxon>Candidatus Accumulibacter</taxon>
    </lineage>
</organism>
<dbReference type="PANTHER" id="PTHR24096:SF149">
    <property type="entry name" value="AMP-BINDING DOMAIN-CONTAINING PROTEIN-RELATED"/>
    <property type="match status" value="1"/>
</dbReference>
<feature type="domain" description="AMP-dependent synthetase/ligase" evidence="3">
    <location>
        <begin position="11"/>
        <end position="200"/>
    </location>
</feature>
<reference evidence="4 5" key="1">
    <citation type="submission" date="2014-02" db="EMBL/GenBank/DDBJ databases">
        <title>Expanding our view of genomic diversity in Candidatus Accumulibacter clades.</title>
        <authorList>
            <person name="Skennerton C.T."/>
            <person name="Barr J.J."/>
            <person name="Slater F.R."/>
            <person name="Bond P.L."/>
            <person name="Tyson G.W."/>
        </authorList>
    </citation>
    <scope>NUCLEOTIDE SEQUENCE [LARGE SCALE GENOMIC DNA]</scope>
    <source>
        <strain evidence="5">BA-91</strain>
    </source>
</reference>
<name>A0A080LVR7_9PROT</name>
<evidence type="ECO:0000256" key="2">
    <source>
        <dbReference type="ARBA" id="ARBA00022598"/>
    </source>
</evidence>